<organism evidence="1 2">
    <name type="scientific">Rhodocytophaga aerolata</name>
    <dbReference type="NCBI Taxonomy" id="455078"/>
    <lineage>
        <taxon>Bacteria</taxon>
        <taxon>Pseudomonadati</taxon>
        <taxon>Bacteroidota</taxon>
        <taxon>Cytophagia</taxon>
        <taxon>Cytophagales</taxon>
        <taxon>Rhodocytophagaceae</taxon>
        <taxon>Rhodocytophaga</taxon>
    </lineage>
</organism>
<name>A0ABT8RDK7_9BACT</name>
<sequence>MKLTPGTILLAEGTIAAQQDAQYLQTLVLKAYQKAKKQASQKTSAQAFYRQTTSNDSAYSEVYEIFYQTQVSTTGIQEWQPLEGRCAISKDLAKNNYVYTYNLPFFRRPFICWGSPLQRPF</sequence>
<evidence type="ECO:0000313" key="2">
    <source>
        <dbReference type="Proteomes" id="UP001168528"/>
    </source>
</evidence>
<reference evidence="1" key="1">
    <citation type="submission" date="2023-07" db="EMBL/GenBank/DDBJ databases">
        <title>The genome sequence of Rhodocytophaga aerolata KACC 12507.</title>
        <authorList>
            <person name="Zhang X."/>
        </authorList>
    </citation>
    <scope>NUCLEOTIDE SEQUENCE</scope>
    <source>
        <strain evidence="1">KACC 12507</strain>
    </source>
</reference>
<comment type="caution">
    <text evidence="1">The sequence shown here is derived from an EMBL/GenBank/DDBJ whole genome shotgun (WGS) entry which is preliminary data.</text>
</comment>
<gene>
    <name evidence="1" type="ORF">Q0590_23655</name>
</gene>
<dbReference type="EMBL" id="JAUKPO010000017">
    <property type="protein sequence ID" value="MDO1449293.1"/>
    <property type="molecule type" value="Genomic_DNA"/>
</dbReference>
<protein>
    <submittedName>
        <fullName evidence="1">Uncharacterized protein</fullName>
    </submittedName>
</protein>
<keyword evidence="2" id="KW-1185">Reference proteome</keyword>
<accession>A0ABT8RDK7</accession>
<dbReference type="RefSeq" id="WP_302040094.1">
    <property type="nucleotide sequence ID" value="NZ_JAUKPO010000017.1"/>
</dbReference>
<evidence type="ECO:0000313" key="1">
    <source>
        <dbReference type="EMBL" id="MDO1449293.1"/>
    </source>
</evidence>
<dbReference type="Proteomes" id="UP001168528">
    <property type="component" value="Unassembled WGS sequence"/>
</dbReference>
<proteinExistence type="predicted"/>